<evidence type="ECO:0000313" key="2">
    <source>
        <dbReference type="EMBL" id="MEA5443628.1"/>
    </source>
</evidence>
<dbReference type="RefSeq" id="WP_323357609.1">
    <property type="nucleotide sequence ID" value="NZ_JAYGHY010000058.1"/>
</dbReference>
<feature type="transmembrane region" description="Helical" evidence="1">
    <location>
        <begin position="52"/>
        <end position="70"/>
    </location>
</feature>
<keyword evidence="1" id="KW-0812">Transmembrane</keyword>
<evidence type="ECO:0000256" key="1">
    <source>
        <dbReference type="SAM" id="Phobius"/>
    </source>
</evidence>
<keyword evidence="1" id="KW-1133">Transmembrane helix</keyword>
<sequence>MLAALASLVIVGTGTTGLRTGDLPFLAFLIAPYFGLGLLAWRERERPRLSNLLFVAVLVLSLGGTLLLGIDSYRFHTVPEHRLVQRMTILTVPMLQSTAVIAIALLLQVNRMLAGHGRAGTGRSSRR</sequence>
<gene>
    <name evidence="2" type="ORF">VB739_13790</name>
</gene>
<dbReference type="Proteomes" id="UP001302329">
    <property type="component" value="Unassembled WGS sequence"/>
</dbReference>
<proteinExistence type="predicted"/>
<feature type="transmembrane region" description="Helical" evidence="1">
    <location>
        <begin position="23"/>
        <end position="40"/>
    </location>
</feature>
<protein>
    <submittedName>
        <fullName evidence="2">Uncharacterized protein</fullName>
    </submittedName>
</protein>
<evidence type="ECO:0000313" key="3">
    <source>
        <dbReference type="Proteomes" id="UP001302329"/>
    </source>
</evidence>
<organism evidence="2 3">
    <name type="scientific">Cyanobium gracile UHCC 0281</name>
    <dbReference type="NCBI Taxonomy" id="3110309"/>
    <lineage>
        <taxon>Bacteria</taxon>
        <taxon>Bacillati</taxon>
        <taxon>Cyanobacteriota</taxon>
        <taxon>Cyanophyceae</taxon>
        <taxon>Synechococcales</taxon>
        <taxon>Prochlorococcaceae</taxon>
        <taxon>Cyanobium</taxon>
    </lineage>
</organism>
<accession>A0ABU5SYZ6</accession>
<keyword evidence="1" id="KW-0472">Membrane</keyword>
<feature type="transmembrane region" description="Helical" evidence="1">
    <location>
        <begin position="90"/>
        <end position="109"/>
    </location>
</feature>
<comment type="caution">
    <text evidence="2">The sequence shown here is derived from an EMBL/GenBank/DDBJ whole genome shotgun (WGS) entry which is preliminary data.</text>
</comment>
<reference evidence="2 3" key="1">
    <citation type="submission" date="2023-12" db="EMBL/GenBank/DDBJ databases">
        <title>Baltic Sea Cyanobacteria.</title>
        <authorList>
            <person name="Delbaje E."/>
            <person name="Fewer D.P."/>
            <person name="Shishido T.K."/>
        </authorList>
    </citation>
    <scope>NUCLEOTIDE SEQUENCE [LARGE SCALE GENOMIC DNA]</scope>
    <source>
        <strain evidence="2 3">UHCC 0281</strain>
    </source>
</reference>
<dbReference type="EMBL" id="JAYGHY010000058">
    <property type="protein sequence ID" value="MEA5443628.1"/>
    <property type="molecule type" value="Genomic_DNA"/>
</dbReference>
<keyword evidence="3" id="KW-1185">Reference proteome</keyword>
<name>A0ABU5SYZ6_9CYAN</name>